<reference evidence="3" key="1">
    <citation type="submission" date="2023-06" db="EMBL/GenBank/DDBJ databases">
        <title>Genome-scale phylogeny and comparative genomics of the fungal order Sordariales.</title>
        <authorList>
            <consortium name="Lawrence Berkeley National Laboratory"/>
            <person name="Hensen N."/>
            <person name="Bonometti L."/>
            <person name="Westerberg I."/>
            <person name="Brannstrom I.O."/>
            <person name="Guillou S."/>
            <person name="Cros-Aarteil S."/>
            <person name="Calhoun S."/>
            <person name="Haridas S."/>
            <person name="Kuo A."/>
            <person name="Mondo S."/>
            <person name="Pangilinan J."/>
            <person name="Riley R."/>
            <person name="Labutti K."/>
            <person name="Andreopoulos B."/>
            <person name="Lipzen A."/>
            <person name="Chen C."/>
            <person name="Yanf M."/>
            <person name="Daum C."/>
            <person name="Ng V."/>
            <person name="Clum A."/>
            <person name="Steindorff A."/>
            <person name="Ohm R."/>
            <person name="Martin F."/>
            <person name="Silar P."/>
            <person name="Natvig D."/>
            <person name="Lalanne C."/>
            <person name="Gautier V."/>
            <person name="Ament-Velasquez S.L."/>
            <person name="Kruys A."/>
            <person name="Hutchinson M.I."/>
            <person name="Powell A.J."/>
            <person name="Barry K."/>
            <person name="Miller A.N."/>
            <person name="Grigoriev I.V."/>
            <person name="Debuchy R."/>
            <person name="Gladieux P."/>
            <person name="Thoren M.H."/>
            <person name="Johannesson H."/>
        </authorList>
    </citation>
    <scope>NUCLEOTIDE SEQUENCE</scope>
    <source>
        <strain evidence="3">CBS 606.72</strain>
    </source>
</reference>
<keyword evidence="4" id="KW-1185">Reference proteome</keyword>
<protein>
    <submittedName>
        <fullName evidence="3">Heterokaryon incompatibility protein-domain-containing protein</fullName>
    </submittedName>
</protein>
<dbReference type="PANTHER" id="PTHR33112">
    <property type="entry name" value="DOMAIN PROTEIN, PUTATIVE-RELATED"/>
    <property type="match status" value="1"/>
</dbReference>
<accession>A0AA39WQ88</accession>
<feature type="region of interest" description="Disordered" evidence="1">
    <location>
        <begin position="1"/>
        <end position="72"/>
    </location>
</feature>
<dbReference type="Pfam" id="PF06985">
    <property type="entry name" value="HET"/>
    <property type="match status" value="1"/>
</dbReference>
<evidence type="ECO:0000313" key="4">
    <source>
        <dbReference type="Proteomes" id="UP001175000"/>
    </source>
</evidence>
<evidence type="ECO:0000259" key="2">
    <source>
        <dbReference type="Pfam" id="PF06985"/>
    </source>
</evidence>
<gene>
    <name evidence="3" type="ORF">B0T14DRAFT_519541</name>
</gene>
<sequence length="750" mass="84278">MQRLAVAPTENPLKRPARLISGHNRAVSDDEGDDNKSEDGVRDGGKVVRPRTQRPHLMPWQRPRRRSDLPPRSWAERDAKLNYCCEKCSAMTGTREGLAALLSNEGYEHHNWYDIQESANKSCGLCDYMWELLEGGIWDSDDEGEEDDGDGYGITRKAIRVFAQLEDLEALRTSHDDFRNRHPLDGPRMYSLLMVAPVGNDPPEVFYLVTAPDDLAARYVAGRLGSRTLGDVEVAAIRSWLAEEYKLENRASPPELPTRVIDVEPNSSSAACRIYQAQNQERAQYAALSYCWGQGGAQQVTSTRCNIADFSRELPTTSLSATARDAIQVCRKIGLRFLWIDALCIVQDDDNDKLDQIARMGSIYKNATLTIVAACAETAAAGFLSSENNNTTTTATAASSSCVLPFYIDDHTSGTVSIRGSDGAESTLATAEPLFRRGWTFQEIMLSRRMLVFDTKQMTMKSMRSAGSNYTPVVTTHVEFETEIPDLPLTVFGIDNKPTGWRSRESRLAEDQNDRWPRMVQEYSGRDLTVWTDRLPALAGIAAELALAWDDTYLAGLWHRTLVQHLGWIREKHSCVDIPEPAAIRPRRLAGPSWSWATVPHRVALRPVSKPDAKLISYHVQPTSGRSPFGQVDSAHIVLDALLIPPPPLKFDEESMRWAWHCGSPDGTTPSIWYEEDLCRFGMDVEEDGHQLDTKRLWLLYLGEVLFLVIAKLESGRFRRLGHAELRDVHMPERLRIILTLGKRDKVILE</sequence>
<evidence type="ECO:0000256" key="1">
    <source>
        <dbReference type="SAM" id="MobiDB-lite"/>
    </source>
</evidence>
<dbReference type="AlphaFoldDB" id="A0AA39WQ88"/>
<comment type="caution">
    <text evidence="3">The sequence shown here is derived from an EMBL/GenBank/DDBJ whole genome shotgun (WGS) entry which is preliminary data.</text>
</comment>
<feature type="compositionally biased region" description="Basic and acidic residues" evidence="1">
    <location>
        <begin position="34"/>
        <end position="46"/>
    </location>
</feature>
<name>A0AA39WQ88_9PEZI</name>
<feature type="domain" description="Heterokaryon incompatibility" evidence="2">
    <location>
        <begin position="285"/>
        <end position="443"/>
    </location>
</feature>
<dbReference type="InterPro" id="IPR010730">
    <property type="entry name" value="HET"/>
</dbReference>
<organism evidence="3 4">
    <name type="scientific">Immersiella caudata</name>
    <dbReference type="NCBI Taxonomy" id="314043"/>
    <lineage>
        <taxon>Eukaryota</taxon>
        <taxon>Fungi</taxon>
        <taxon>Dikarya</taxon>
        <taxon>Ascomycota</taxon>
        <taxon>Pezizomycotina</taxon>
        <taxon>Sordariomycetes</taxon>
        <taxon>Sordariomycetidae</taxon>
        <taxon>Sordariales</taxon>
        <taxon>Lasiosphaeriaceae</taxon>
        <taxon>Immersiella</taxon>
    </lineage>
</organism>
<dbReference type="Proteomes" id="UP001175000">
    <property type="component" value="Unassembled WGS sequence"/>
</dbReference>
<proteinExistence type="predicted"/>
<evidence type="ECO:0000313" key="3">
    <source>
        <dbReference type="EMBL" id="KAK0619601.1"/>
    </source>
</evidence>
<dbReference type="PANTHER" id="PTHR33112:SF10">
    <property type="entry name" value="TOL"/>
    <property type="match status" value="1"/>
</dbReference>
<dbReference type="EMBL" id="JAULSU010000004">
    <property type="protein sequence ID" value="KAK0619601.1"/>
    <property type="molecule type" value="Genomic_DNA"/>
</dbReference>